<evidence type="ECO:0000313" key="8">
    <source>
        <dbReference type="EMBL" id="QKQ24021.1"/>
    </source>
</evidence>
<dbReference type="GO" id="GO:0005886">
    <property type="term" value="C:plasma membrane"/>
    <property type="evidence" value="ECO:0007669"/>
    <property type="project" value="UniProtKB-SubCell"/>
</dbReference>
<comment type="similarity">
    <text evidence="2 7">Belongs to the UPF0056 (MarC) family.</text>
</comment>
<organism evidence="8 9">
    <name type="scientific">Candidatus Ruthia endofausta</name>
    <dbReference type="NCBI Taxonomy" id="2738852"/>
    <lineage>
        <taxon>Bacteria</taxon>
        <taxon>Pseudomonadati</taxon>
        <taxon>Pseudomonadota</taxon>
        <taxon>Gammaproteobacteria</taxon>
        <taxon>Candidatus Pseudothioglobaceae</taxon>
        <taxon>Candidatus Ruthturnera</taxon>
    </lineage>
</organism>
<dbReference type="InterPro" id="IPR002771">
    <property type="entry name" value="Multi_antbiot-R_MarC"/>
</dbReference>
<feature type="transmembrane region" description="Helical" evidence="7">
    <location>
        <begin position="142"/>
        <end position="168"/>
    </location>
</feature>
<dbReference type="PANTHER" id="PTHR33508:SF1">
    <property type="entry name" value="UPF0056 MEMBRANE PROTEIN YHCE"/>
    <property type="match status" value="1"/>
</dbReference>
<dbReference type="Pfam" id="PF01914">
    <property type="entry name" value="MarC"/>
    <property type="match status" value="1"/>
</dbReference>
<feature type="transmembrane region" description="Helical" evidence="7">
    <location>
        <begin position="180"/>
        <end position="201"/>
    </location>
</feature>
<dbReference type="EMBL" id="CP054490">
    <property type="protein sequence ID" value="QKQ24021.1"/>
    <property type="molecule type" value="Genomic_DNA"/>
</dbReference>
<name>A0A6N0HP11_9GAMM</name>
<keyword evidence="9" id="KW-1185">Reference proteome</keyword>
<dbReference type="Proteomes" id="UP000509429">
    <property type="component" value="Chromosome"/>
</dbReference>
<proteinExistence type="inferred from homology"/>
<dbReference type="KEGG" id="reo:HUE58_02330"/>
<evidence type="ECO:0000256" key="6">
    <source>
        <dbReference type="ARBA" id="ARBA00023136"/>
    </source>
</evidence>
<accession>A0A6N0HP11</accession>
<comment type="subcellular location">
    <subcellularLocation>
        <location evidence="1 7">Cell membrane</location>
        <topology evidence="1 7">Multi-pass membrane protein</topology>
    </subcellularLocation>
</comment>
<gene>
    <name evidence="8" type="ORF">HUE58_02330</name>
</gene>
<sequence>MNLLFEHAVTIFMAFFAIMNPIASTAVFAGLTRNIGKSEQTKIAIKSLIITFVIILLFSVLGKSIFHLFGITLPALRIAGGILVFLVGYHMLQGNVSKLHTTQESIHSNVAVSPLAVPLLAGPGTIATAMNYSAAEGWGETFVTISVFAVLCLITFYCFIFSSKILIIIGRDGLGIVTRLMGLILAVIGVQMLIVGINGAIHISTVS</sequence>
<evidence type="ECO:0000256" key="3">
    <source>
        <dbReference type="ARBA" id="ARBA00022475"/>
    </source>
</evidence>
<keyword evidence="6 7" id="KW-0472">Membrane</keyword>
<dbReference type="NCBIfam" id="TIGR00427">
    <property type="entry name" value="NAAT family transporter"/>
    <property type="match status" value="1"/>
</dbReference>
<keyword evidence="4 7" id="KW-0812">Transmembrane</keyword>
<feature type="transmembrane region" description="Helical" evidence="7">
    <location>
        <begin position="68"/>
        <end position="89"/>
    </location>
</feature>
<evidence type="ECO:0000256" key="2">
    <source>
        <dbReference type="ARBA" id="ARBA00009784"/>
    </source>
</evidence>
<feature type="transmembrane region" description="Helical" evidence="7">
    <location>
        <begin position="12"/>
        <end position="31"/>
    </location>
</feature>
<dbReference type="AlphaFoldDB" id="A0A6N0HP11"/>
<evidence type="ECO:0000313" key="9">
    <source>
        <dbReference type="Proteomes" id="UP000509429"/>
    </source>
</evidence>
<evidence type="ECO:0000256" key="7">
    <source>
        <dbReference type="RuleBase" id="RU362048"/>
    </source>
</evidence>
<feature type="transmembrane region" description="Helical" evidence="7">
    <location>
        <begin position="43"/>
        <end position="62"/>
    </location>
</feature>
<dbReference type="RefSeq" id="WP_174605460.1">
    <property type="nucleotide sequence ID" value="NZ_CP054490.1"/>
</dbReference>
<evidence type="ECO:0000256" key="4">
    <source>
        <dbReference type="ARBA" id="ARBA00022692"/>
    </source>
</evidence>
<reference evidence="8 9" key="1">
    <citation type="submission" date="2020-05" db="EMBL/GenBank/DDBJ databases">
        <title>Horizontal transmission and recombination maintain forever young bacterial symbiont genomes.</title>
        <authorList>
            <person name="Russell S.L."/>
            <person name="Pepper-Tunick E."/>
            <person name="Svedberg J."/>
            <person name="Byrne A."/>
            <person name="Ruelas Castillo J."/>
            <person name="Vollmers C."/>
            <person name="Beinart R.A."/>
            <person name="Corbett-Detig R."/>
        </authorList>
    </citation>
    <scope>NUCLEOTIDE SEQUENCE [LARGE SCALE GENOMIC DNA]</scope>
    <source>
        <strain evidence="8">JDF_Ridge</strain>
    </source>
</reference>
<keyword evidence="5 7" id="KW-1133">Transmembrane helix</keyword>
<dbReference type="PANTHER" id="PTHR33508">
    <property type="entry name" value="UPF0056 MEMBRANE PROTEIN YHCE"/>
    <property type="match status" value="1"/>
</dbReference>
<feature type="transmembrane region" description="Helical" evidence="7">
    <location>
        <begin position="110"/>
        <end position="130"/>
    </location>
</feature>
<protein>
    <recommendedName>
        <fullName evidence="7">UPF0056 membrane protein</fullName>
    </recommendedName>
</protein>
<keyword evidence="3" id="KW-1003">Cell membrane</keyword>
<evidence type="ECO:0000256" key="1">
    <source>
        <dbReference type="ARBA" id="ARBA00004651"/>
    </source>
</evidence>
<evidence type="ECO:0000256" key="5">
    <source>
        <dbReference type="ARBA" id="ARBA00022989"/>
    </source>
</evidence>